<name>A0A445DTJ8_ARAHY</name>
<protein>
    <submittedName>
        <fullName evidence="1">Uncharacterized protein</fullName>
    </submittedName>
</protein>
<dbReference type="AlphaFoldDB" id="A0A445DTJ8"/>
<evidence type="ECO:0000313" key="2">
    <source>
        <dbReference type="Proteomes" id="UP000289738"/>
    </source>
</evidence>
<reference evidence="1 2" key="1">
    <citation type="submission" date="2019-01" db="EMBL/GenBank/DDBJ databases">
        <title>Sequencing of cultivated peanut Arachis hypogaea provides insights into genome evolution and oil improvement.</title>
        <authorList>
            <person name="Chen X."/>
        </authorList>
    </citation>
    <scope>NUCLEOTIDE SEQUENCE [LARGE SCALE GENOMIC DNA]</scope>
    <source>
        <strain evidence="2">cv. Fuhuasheng</strain>
        <tissue evidence="1">Leaves</tissue>
    </source>
</reference>
<proteinExistence type="predicted"/>
<dbReference type="PANTHER" id="PTHR33710">
    <property type="entry name" value="BNAC02G09200D PROTEIN"/>
    <property type="match status" value="1"/>
</dbReference>
<accession>A0A445DTJ8</accession>
<sequence length="128" mass="15394">MKVQNQGDKDSFLKAIYASMQSQKKRRKFWPKIHNIANHMDGEWMIARDFNEIKDISKKKRLDKSLFNYAWRTRFYETTVEVLTRTNSNHHPISIKNERERVGGQDKPFKYEAMWGMHPNFQNRLNSS</sequence>
<organism evidence="1 2">
    <name type="scientific">Arachis hypogaea</name>
    <name type="common">Peanut</name>
    <dbReference type="NCBI Taxonomy" id="3818"/>
    <lineage>
        <taxon>Eukaryota</taxon>
        <taxon>Viridiplantae</taxon>
        <taxon>Streptophyta</taxon>
        <taxon>Embryophyta</taxon>
        <taxon>Tracheophyta</taxon>
        <taxon>Spermatophyta</taxon>
        <taxon>Magnoliopsida</taxon>
        <taxon>eudicotyledons</taxon>
        <taxon>Gunneridae</taxon>
        <taxon>Pentapetalae</taxon>
        <taxon>rosids</taxon>
        <taxon>fabids</taxon>
        <taxon>Fabales</taxon>
        <taxon>Fabaceae</taxon>
        <taxon>Papilionoideae</taxon>
        <taxon>50 kb inversion clade</taxon>
        <taxon>dalbergioids sensu lato</taxon>
        <taxon>Dalbergieae</taxon>
        <taxon>Pterocarpus clade</taxon>
        <taxon>Arachis</taxon>
    </lineage>
</organism>
<dbReference type="EMBL" id="SDMP01000003">
    <property type="protein sequence ID" value="RYR66486.1"/>
    <property type="molecule type" value="Genomic_DNA"/>
</dbReference>
<dbReference type="PANTHER" id="PTHR33710:SF71">
    <property type="entry name" value="ENDONUCLEASE_EXONUCLEASE_PHOSPHATASE DOMAIN-CONTAINING PROTEIN"/>
    <property type="match status" value="1"/>
</dbReference>
<gene>
    <name evidence="1" type="ORF">Ahy_A03g012482</name>
</gene>
<keyword evidence="2" id="KW-1185">Reference proteome</keyword>
<evidence type="ECO:0000313" key="1">
    <source>
        <dbReference type="EMBL" id="RYR66486.1"/>
    </source>
</evidence>
<comment type="caution">
    <text evidence="1">The sequence shown here is derived from an EMBL/GenBank/DDBJ whole genome shotgun (WGS) entry which is preliminary data.</text>
</comment>
<dbReference type="Proteomes" id="UP000289738">
    <property type="component" value="Chromosome A03"/>
</dbReference>